<feature type="region of interest" description="Disordered" evidence="1">
    <location>
        <begin position="91"/>
        <end position="149"/>
    </location>
</feature>
<dbReference type="Proteomes" id="UP001066276">
    <property type="component" value="Chromosome 4_2"/>
</dbReference>
<sequence>MHHRRPREEVLSQAVSISESWAGGRAPDLNSEVQPWALFLPPVPASIDHMDSISRALGVMQAFLGQTVCLTLSRPCGDQFQLGSSSALSIDGGSECGEMSPGKSSGKASGKPIRISEAVSQPRLMSSSAIPLDSSSTDAPVNSHPDTAMERILQDISAVGRPPRSNGL</sequence>
<dbReference type="AlphaFoldDB" id="A0AAV7SGF1"/>
<name>A0AAV7SGF1_PLEWA</name>
<evidence type="ECO:0000256" key="1">
    <source>
        <dbReference type="SAM" id="MobiDB-lite"/>
    </source>
</evidence>
<protein>
    <submittedName>
        <fullName evidence="2">Uncharacterized protein</fullName>
    </submittedName>
</protein>
<dbReference type="EMBL" id="JANPWB010000008">
    <property type="protein sequence ID" value="KAJ1163136.1"/>
    <property type="molecule type" value="Genomic_DNA"/>
</dbReference>
<keyword evidence="3" id="KW-1185">Reference proteome</keyword>
<evidence type="ECO:0000313" key="3">
    <source>
        <dbReference type="Proteomes" id="UP001066276"/>
    </source>
</evidence>
<comment type="caution">
    <text evidence="2">The sequence shown here is derived from an EMBL/GenBank/DDBJ whole genome shotgun (WGS) entry which is preliminary data.</text>
</comment>
<organism evidence="2 3">
    <name type="scientific">Pleurodeles waltl</name>
    <name type="common">Iberian ribbed newt</name>
    <dbReference type="NCBI Taxonomy" id="8319"/>
    <lineage>
        <taxon>Eukaryota</taxon>
        <taxon>Metazoa</taxon>
        <taxon>Chordata</taxon>
        <taxon>Craniata</taxon>
        <taxon>Vertebrata</taxon>
        <taxon>Euteleostomi</taxon>
        <taxon>Amphibia</taxon>
        <taxon>Batrachia</taxon>
        <taxon>Caudata</taxon>
        <taxon>Salamandroidea</taxon>
        <taxon>Salamandridae</taxon>
        <taxon>Pleurodelinae</taxon>
        <taxon>Pleurodeles</taxon>
    </lineage>
</organism>
<proteinExistence type="predicted"/>
<evidence type="ECO:0000313" key="2">
    <source>
        <dbReference type="EMBL" id="KAJ1163136.1"/>
    </source>
</evidence>
<feature type="compositionally biased region" description="Low complexity" evidence="1">
    <location>
        <begin position="102"/>
        <end position="111"/>
    </location>
</feature>
<reference evidence="2" key="1">
    <citation type="journal article" date="2022" name="bioRxiv">
        <title>Sequencing and chromosome-scale assembly of the giantPleurodeles waltlgenome.</title>
        <authorList>
            <person name="Brown T."/>
            <person name="Elewa A."/>
            <person name="Iarovenko S."/>
            <person name="Subramanian E."/>
            <person name="Araus A.J."/>
            <person name="Petzold A."/>
            <person name="Susuki M."/>
            <person name="Suzuki K.-i.T."/>
            <person name="Hayashi T."/>
            <person name="Toyoda A."/>
            <person name="Oliveira C."/>
            <person name="Osipova E."/>
            <person name="Leigh N.D."/>
            <person name="Simon A."/>
            <person name="Yun M.H."/>
        </authorList>
    </citation>
    <scope>NUCLEOTIDE SEQUENCE</scope>
    <source>
        <strain evidence="2">20211129_DDA</strain>
        <tissue evidence="2">Liver</tissue>
    </source>
</reference>
<gene>
    <name evidence="2" type="ORF">NDU88_003599</name>
</gene>
<feature type="compositionally biased region" description="Polar residues" evidence="1">
    <location>
        <begin position="123"/>
        <end position="140"/>
    </location>
</feature>
<accession>A0AAV7SGF1</accession>